<dbReference type="SMART" id="SM01007">
    <property type="entry name" value="Aldolase_II"/>
    <property type="match status" value="1"/>
</dbReference>
<keyword evidence="3" id="KW-1185">Reference proteome</keyword>
<evidence type="ECO:0000313" key="2">
    <source>
        <dbReference type="EMBL" id="KIH77427.1"/>
    </source>
</evidence>
<comment type="caution">
    <text evidence="2">The sequence shown here is derived from an EMBL/GenBank/DDBJ whole genome shotgun (WGS) entry which is preliminary data.</text>
</comment>
<protein>
    <recommendedName>
        <fullName evidence="1">Class II aldolase/adducin N-terminal domain-containing protein</fullName>
    </recommendedName>
</protein>
<gene>
    <name evidence="2" type="ORF">GFER_01460</name>
</gene>
<feature type="domain" description="Class II aldolase/adducin N-terminal" evidence="1">
    <location>
        <begin position="41"/>
        <end position="217"/>
    </location>
</feature>
<dbReference type="AlphaFoldDB" id="A0A0C2HXD1"/>
<evidence type="ECO:0000313" key="3">
    <source>
        <dbReference type="Proteomes" id="UP000035068"/>
    </source>
</evidence>
<dbReference type="InterPro" id="IPR036409">
    <property type="entry name" value="Aldolase_II/adducin_N_sf"/>
</dbReference>
<dbReference type="Gene3D" id="3.40.225.10">
    <property type="entry name" value="Class II aldolase/adducin N-terminal domain"/>
    <property type="match status" value="1"/>
</dbReference>
<evidence type="ECO:0000259" key="1">
    <source>
        <dbReference type="SMART" id="SM01007"/>
    </source>
</evidence>
<reference evidence="2 3" key="1">
    <citation type="submission" date="2014-12" db="EMBL/GenBank/DDBJ databases">
        <title>Genomes of Geoalkalibacter ferrihydriticus and Geoalkalibacter subterraneus, two haloalkaliphilic metal-reducing members of the Geobacteraceae.</title>
        <authorList>
            <person name="Badalamenti J.P."/>
            <person name="Torres C.I."/>
            <person name="Krajmalnik-Brown R."/>
            <person name="Bond D.R."/>
        </authorList>
    </citation>
    <scope>NUCLEOTIDE SEQUENCE [LARGE SCALE GENOMIC DNA]</scope>
    <source>
        <strain evidence="2 3">DSM 17813</strain>
    </source>
</reference>
<name>A0A0C2HXD1_9BACT</name>
<dbReference type="SUPFAM" id="SSF53639">
    <property type="entry name" value="AraD/HMP-PK domain-like"/>
    <property type="match status" value="1"/>
</dbReference>
<dbReference type="RefSeq" id="WP_040095412.1">
    <property type="nucleotide sequence ID" value="NZ_JWJD01000001.1"/>
</dbReference>
<dbReference type="InterPro" id="IPR001303">
    <property type="entry name" value="Aldolase_II/adducin_N"/>
</dbReference>
<organism evidence="2 3">
    <name type="scientific">Geoalkalibacter ferrihydriticus DSM 17813</name>
    <dbReference type="NCBI Taxonomy" id="1121915"/>
    <lineage>
        <taxon>Bacteria</taxon>
        <taxon>Pseudomonadati</taxon>
        <taxon>Thermodesulfobacteriota</taxon>
        <taxon>Desulfuromonadia</taxon>
        <taxon>Desulfuromonadales</taxon>
        <taxon>Geoalkalibacteraceae</taxon>
        <taxon>Geoalkalibacter</taxon>
    </lineage>
</organism>
<dbReference type="Proteomes" id="UP000035068">
    <property type="component" value="Unassembled WGS sequence"/>
</dbReference>
<proteinExistence type="predicted"/>
<dbReference type="EMBL" id="JWJD01000001">
    <property type="protein sequence ID" value="KIH77427.1"/>
    <property type="molecule type" value="Genomic_DNA"/>
</dbReference>
<sequence length="223" mass="23887">MSLGVEHEGVVKFHCRYRAGAPLDSGFLAEINAWRKILFQLELIGSVPDRYAGLGFGNISQRLPPLPDGSAGGFVISGTQTGGIRDLEPGHYAIVRHCDPQRNLVEAQGPIRPSSESLTHGIVYALDPRVNCVLHAHSPHIWRLAKQLDLPLTREDVPYGTPAMADEVRRVCMEEELCPLAVLAMGGHEDGILAFGPDSGSAGTALIAYLAQAYSLAGKAALS</sequence>
<accession>A0A0C2HXD1</accession>
<dbReference type="Pfam" id="PF00596">
    <property type="entry name" value="Aldolase_II"/>
    <property type="match status" value="1"/>
</dbReference>